<dbReference type="SUPFAM" id="SSF50998">
    <property type="entry name" value="Quinoprotein alcohol dehydrogenase-like"/>
    <property type="match status" value="1"/>
</dbReference>
<proteinExistence type="predicted"/>
<feature type="domain" description="Pyrrolo-quinoline quinone repeat" evidence="1">
    <location>
        <begin position="102"/>
        <end position="155"/>
    </location>
</feature>
<comment type="caution">
    <text evidence="2">The sequence shown here is derived from an EMBL/GenBank/DDBJ whole genome shotgun (WGS) entry which is preliminary data.</text>
</comment>
<evidence type="ECO:0000313" key="3">
    <source>
        <dbReference type="Proteomes" id="UP000290958"/>
    </source>
</evidence>
<evidence type="ECO:0000313" key="2">
    <source>
        <dbReference type="EMBL" id="RXR30532.1"/>
    </source>
</evidence>
<dbReference type="Pfam" id="PF13360">
    <property type="entry name" value="PQQ_2"/>
    <property type="match status" value="3"/>
</dbReference>
<evidence type="ECO:0000259" key="1">
    <source>
        <dbReference type="Pfam" id="PF13360"/>
    </source>
</evidence>
<dbReference type="PROSITE" id="PS51257">
    <property type="entry name" value="PROKAR_LIPOPROTEIN"/>
    <property type="match status" value="1"/>
</dbReference>
<dbReference type="EMBL" id="SBKP01000002">
    <property type="protein sequence ID" value="RXR30532.1"/>
    <property type="molecule type" value="Genomic_DNA"/>
</dbReference>
<name>A0A4Q1KLC6_9SPHN</name>
<dbReference type="Proteomes" id="UP000290958">
    <property type="component" value="Unassembled WGS sequence"/>
</dbReference>
<feature type="domain" description="Pyrrolo-quinoline quinone repeat" evidence="1">
    <location>
        <begin position="384"/>
        <end position="449"/>
    </location>
</feature>
<protein>
    <submittedName>
        <fullName evidence="2">Pyrrolo-quinoline quinone</fullName>
    </submittedName>
</protein>
<dbReference type="Gene3D" id="2.130.10.10">
    <property type="entry name" value="YVTN repeat-like/Quinoprotein amine dehydrogenase"/>
    <property type="match status" value="1"/>
</dbReference>
<dbReference type="PANTHER" id="PTHR34512">
    <property type="entry name" value="CELL SURFACE PROTEIN"/>
    <property type="match status" value="1"/>
</dbReference>
<dbReference type="InterPro" id="IPR015943">
    <property type="entry name" value="WD40/YVTN_repeat-like_dom_sf"/>
</dbReference>
<keyword evidence="3" id="KW-1185">Reference proteome</keyword>
<dbReference type="PANTHER" id="PTHR34512:SF30">
    <property type="entry name" value="OUTER MEMBRANE PROTEIN ASSEMBLY FACTOR BAMB"/>
    <property type="match status" value="1"/>
</dbReference>
<sequence length="450" mass="47012">MQPEQIKGRFNAGRVAVLALVLVSVSACSVLGGGGSKKPKTPVFGNRVSILSSESSAEVDSALASMPVVLPEAVVNPEWSQPGGNSAKLIGHVALAAAPVEAWSTSIAGSTNRARLAAAPVVAGGKLYVIDADARVIAFDAKTGTRSWSTQMPSEGNGRSLFGGGVSVLENRLYVATGVGDVGALDTATGAVLWKKRPGGPLRGSPTLANGHVYVMSQDNQVFALDQQTGETQWSDAGTAQATGVFGVAAPAAAQGTVIAGFSSGELTAYRYENGRDLWGDALSRTNISTSVAALTDIDADPVIDRGRVFAIGQGGRMASYELVSGQRLWEINVAGISTPAVIDEWVFVVTDDARLLCIARTTGKIRWISQLKRWEDMKDKKGAVRWTGPVAAGGRLILVSTDGDLVYVNPADGAVAVNKDMGHRMTLSPVVADTMLFILADDGRLTAYR</sequence>
<gene>
    <name evidence="2" type="ORF">EQG66_03660</name>
</gene>
<organism evidence="2 3">
    <name type="scientific">Sphingobium fluviale</name>
    <dbReference type="NCBI Taxonomy" id="2506423"/>
    <lineage>
        <taxon>Bacteria</taxon>
        <taxon>Pseudomonadati</taxon>
        <taxon>Pseudomonadota</taxon>
        <taxon>Alphaproteobacteria</taxon>
        <taxon>Sphingomonadales</taxon>
        <taxon>Sphingomonadaceae</taxon>
        <taxon>Sphingobium</taxon>
    </lineage>
</organism>
<dbReference type="InterPro" id="IPR002372">
    <property type="entry name" value="PQQ_rpt_dom"/>
</dbReference>
<dbReference type="OrthoDB" id="5290752at2"/>
<dbReference type="InterPro" id="IPR018391">
    <property type="entry name" value="PQQ_b-propeller_rpt"/>
</dbReference>
<accession>A0A4Q1KLC6</accession>
<dbReference type="AlphaFoldDB" id="A0A4Q1KLC6"/>
<dbReference type="InterPro" id="IPR011047">
    <property type="entry name" value="Quinoprotein_ADH-like_sf"/>
</dbReference>
<dbReference type="SMART" id="SM00564">
    <property type="entry name" value="PQQ"/>
    <property type="match status" value="4"/>
</dbReference>
<feature type="domain" description="Pyrrolo-quinoline quinone repeat" evidence="1">
    <location>
        <begin position="162"/>
        <end position="369"/>
    </location>
</feature>
<reference evidence="3" key="1">
    <citation type="submission" date="2019-01" db="EMBL/GenBank/DDBJ databases">
        <title>Cytophagaceae bacterium strain CAR-16.</title>
        <authorList>
            <person name="Chen W.-M."/>
        </authorList>
    </citation>
    <scope>NUCLEOTIDE SEQUENCE [LARGE SCALE GENOMIC DNA]</scope>
    <source>
        <strain evidence="3">CHR27</strain>
    </source>
</reference>